<dbReference type="Proteomes" id="UP000594262">
    <property type="component" value="Unplaced"/>
</dbReference>
<dbReference type="EnsemblMetazoa" id="CLYHEMT013755.1">
    <property type="protein sequence ID" value="CLYHEMP013755.1"/>
    <property type="gene ID" value="CLYHEMG013755"/>
</dbReference>
<sequence>IEFSTQDDSTIITNPGELIASSITTPPPTTTTALTTTQPPLMTFKLYIEVRIFCNNNPGSCLIYGDLYFNIGNRTDNQGVKLWSYASTQAKFIQHKGTSYDGTNKIFYENPDFKNSYDRISYHGTLYQNGYAFIGVSPNTKYAEAKYAYTGFRHLVQWQNNNYVEVKIRFSED</sequence>
<evidence type="ECO:0000313" key="1">
    <source>
        <dbReference type="EnsemblMetazoa" id="CLYHEMP013755.1"/>
    </source>
</evidence>
<accession>A0A7M5WW32</accession>
<proteinExistence type="predicted"/>
<evidence type="ECO:0000313" key="2">
    <source>
        <dbReference type="Proteomes" id="UP000594262"/>
    </source>
</evidence>
<protein>
    <submittedName>
        <fullName evidence="1">Uncharacterized protein</fullName>
    </submittedName>
</protein>
<dbReference type="AlphaFoldDB" id="A0A7M5WW32"/>
<organism evidence="1 2">
    <name type="scientific">Clytia hemisphaerica</name>
    <dbReference type="NCBI Taxonomy" id="252671"/>
    <lineage>
        <taxon>Eukaryota</taxon>
        <taxon>Metazoa</taxon>
        <taxon>Cnidaria</taxon>
        <taxon>Hydrozoa</taxon>
        <taxon>Hydroidolina</taxon>
        <taxon>Leptothecata</taxon>
        <taxon>Obeliida</taxon>
        <taxon>Clytiidae</taxon>
        <taxon>Clytia</taxon>
    </lineage>
</organism>
<name>A0A7M5WW32_9CNID</name>
<reference evidence="1" key="1">
    <citation type="submission" date="2021-01" db="UniProtKB">
        <authorList>
            <consortium name="EnsemblMetazoa"/>
        </authorList>
    </citation>
    <scope>IDENTIFICATION</scope>
</reference>
<keyword evidence="2" id="KW-1185">Reference proteome</keyword>